<reference evidence="10 11" key="1">
    <citation type="submission" date="2019-12" db="EMBL/GenBank/DDBJ databases">
        <authorList>
            <person name="Reyes-Prieto M."/>
        </authorList>
    </citation>
    <scope>NUCLEOTIDE SEQUENCE [LARGE SCALE GENOMIC DNA]</scope>
    <source>
        <strain evidence="10">HF14-78462</strain>
    </source>
</reference>
<dbReference type="EC" id="3.4.24.-" evidence="10"/>
<dbReference type="Gene3D" id="3.30.1380.10">
    <property type="match status" value="1"/>
</dbReference>
<keyword evidence="5 10" id="KW-0378">Hydrolase</keyword>
<organism evidence="10 11">
    <name type="scientific">Starkeya nomas</name>
    <dbReference type="NCBI Taxonomy" id="2666134"/>
    <lineage>
        <taxon>Bacteria</taxon>
        <taxon>Pseudomonadati</taxon>
        <taxon>Pseudomonadota</taxon>
        <taxon>Alphaproteobacteria</taxon>
        <taxon>Hyphomicrobiales</taxon>
        <taxon>Xanthobacteraceae</taxon>
        <taxon>Starkeya</taxon>
    </lineage>
</organism>
<keyword evidence="3 9" id="KW-0732">Signal</keyword>
<keyword evidence="6" id="KW-0862">Zinc</keyword>
<evidence type="ECO:0000256" key="7">
    <source>
        <dbReference type="ARBA" id="ARBA00023049"/>
    </source>
</evidence>
<dbReference type="Proteomes" id="UP000433050">
    <property type="component" value="Unassembled WGS sequence"/>
</dbReference>
<dbReference type="GO" id="GO:0004252">
    <property type="term" value="F:serine-type endopeptidase activity"/>
    <property type="evidence" value="ECO:0007669"/>
    <property type="project" value="InterPro"/>
</dbReference>
<dbReference type="GO" id="GO:0030288">
    <property type="term" value="C:outer membrane-bounded periplasmic space"/>
    <property type="evidence" value="ECO:0007669"/>
    <property type="project" value="InterPro"/>
</dbReference>
<evidence type="ECO:0000313" key="10">
    <source>
        <dbReference type="EMBL" id="CAA0094275.1"/>
    </source>
</evidence>
<evidence type="ECO:0000256" key="2">
    <source>
        <dbReference type="ARBA" id="ARBA00022723"/>
    </source>
</evidence>
<evidence type="ECO:0000256" key="4">
    <source>
        <dbReference type="ARBA" id="ARBA00022764"/>
    </source>
</evidence>
<dbReference type="InterPro" id="IPR005073">
    <property type="entry name" value="Peptidase_M74"/>
</dbReference>
<name>A0A5S9NUF5_9HYPH</name>
<dbReference type="EMBL" id="CACSAS010000001">
    <property type="protein sequence ID" value="CAA0094275.1"/>
    <property type="molecule type" value="Genomic_DNA"/>
</dbReference>
<evidence type="ECO:0000256" key="6">
    <source>
        <dbReference type="ARBA" id="ARBA00022833"/>
    </source>
</evidence>
<evidence type="ECO:0000256" key="8">
    <source>
        <dbReference type="PIRSR" id="PIRSR018455-2"/>
    </source>
</evidence>
<gene>
    <name evidence="10" type="primary">mepA</name>
    <name evidence="10" type="ORF">STARVERO_01738</name>
</gene>
<dbReference type="GO" id="GO:0006508">
    <property type="term" value="P:proteolysis"/>
    <property type="evidence" value="ECO:0007669"/>
    <property type="project" value="UniProtKB-KW"/>
</dbReference>
<keyword evidence="8" id="KW-1015">Disulfide bond</keyword>
<sequence>MKSEMGRHIVRAALVGLGLLAAGAASAQQDRAANIDNKPAKQVFGAARDAAPFEARAIGFYSKGCLAGAEALPVNGKTWQAMRLSRNRNWGHPNLVAFLERFSAKVPGISKWPGILVGDMAQPRGGPMLTGHASHQIGLDADIWLTPMPTREFSRDEREKVSATMIVRPDRLDVDSKVWTPSLVAVIKTAAQDAEVERVLVNAAIKKALCRDATGDRSWLQKVRPYWGHDYHMHVRISCPAGSPDCRAQDPVVPGEGCGSELDWWFSDANLHPKPPKEPPKPKPPMLVKELPEACKQVVLAP</sequence>
<evidence type="ECO:0000256" key="3">
    <source>
        <dbReference type="ARBA" id="ARBA00022729"/>
    </source>
</evidence>
<dbReference type="Pfam" id="PF03411">
    <property type="entry name" value="Peptidase_M74"/>
    <property type="match status" value="1"/>
</dbReference>
<evidence type="ECO:0000256" key="1">
    <source>
        <dbReference type="ARBA" id="ARBA00022670"/>
    </source>
</evidence>
<dbReference type="NCBIfam" id="NF006947">
    <property type="entry name" value="PRK09429.1"/>
    <property type="match status" value="1"/>
</dbReference>
<dbReference type="SUPFAM" id="SSF55166">
    <property type="entry name" value="Hedgehog/DD-peptidase"/>
    <property type="match status" value="1"/>
</dbReference>
<feature type="signal peptide" evidence="9">
    <location>
        <begin position="1"/>
        <end position="27"/>
    </location>
</feature>
<evidence type="ECO:0000256" key="9">
    <source>
        <dbReference type="SAM" id="SignalP"/>
    </source>
</evidence>
<dbReference type="AlphaFoldDB" id="A0A5S9NUF5"/>
<feature type="disulfide bond" evidence="8">
    <location>
        <begin position="65"/>
        <end position="295"/>
    </location>
</feature>
<feature type="disulfide bond" evidence="8">
    <location>
        <begin position="239"/>
        <end position="246"/>
    </location>
</feature>
<keyword evidence="1" id="KW-0645">Protease</keyword>
<dbReference type="PIRSF" id="PIRSF018455">
    <property type="entry name" value="MepA"/>
    <property type="match status" value="1"/>
</dbReference>
<keyword evidence="2" id="KW-0479">Metal-binding</keyword>
<accession>A0A5S9NUF5</accession>
<evidence type="ECO:0000313" key="11">
    <source>
        <dbReference type="Proteomes" id="UP000433050"/>
    </source>
</evidence>
<proteinExistence type="predicted"/>
<dbReference type="GO" id="GO:0046872">
    <property type="term" value="F:metal ion binding"/>
    <property type="evidence" value="ECO:0007669"/>
    <property type="project" value="UniProtKB-KW"/>
</dbReference>
<keyword evidence="4" id="KW-0574">Periplasm</keyword>
<keyword evidence="11" id="KW-1185">Reference proteome</keyword>
<dbReference type="GO" id="GO:0008237">
    <property type="term" value="F:metallopeptidase activity"/>
    <property type="evidence" value="ECO:0007669"/>
    <property type="project" value="UniProtKB-KW"/>
</dbReference>
<feature type="disulfide bond" evidence="8">
    <location>
        <begin position="210"/>
        <end position="258"/>
    </location>
</feature>
<keyword evidence="7" id="KW-0482">Metalloprotease</keyword>
<evidence type="ECO:0000256" key="5">
    <source>
        <dbReference type="ARBA" id="ARBA00022801"/>
    </source>
</evidence>
<feature type="chain" id="PRO_5024808222" evidence="9">
    <location>
        <begin position="28"/>
        <end position="302"/>
    </location>
</feature>
<protein>
    <submittedName>
        <fullName evidence="10">Penicillin-insensitive murein endopeptidase</fullName>
        <ecNumber evidence="10">3.4.24.-</ecNumber>
    </submittedName>
</protein>
<dbReference type="InterPro" id="IPR009045">
    <property type="entry name" value="Zn_M74/Hedgehog-like"/>
</dbReference>